<dbReference type="EMBL" id="LSLI01000005">
    <property type="protein sequence ID" value="KXS33515.1"/>
    <property type="molecule type" value="Genomic_DNA"/>
</dbReference>
<gene>
    <name evidence="4" type="ORF">AWT59_0396</name>
</gene>
<comment type="similarity">
    <text evidence="1">Belongs to the AB hydrolase superfamily. AB hydrolase 2 family.</text>
</comment>
<evidence type="ECO:0000313" key="5">
    <source>
        <dbReference type="Proteomes" id="UP000070578"/>
    </source>
</evidence>
<evidence type="ECO:0000259" key="3">
    <source>
        <dbReference type="Pfam" id="PF02230"/>
    </source>
</evidence>
<dbReference type="InterPro" id="IPR029058">
    <property type="entry name" value="AB_hydrolase_fold"/>
</dbReference>
<dbReference type="PANTHER" id="PTHR10655:SF17">
    <property type="entry name" value="LYSOPHOSPHOLIPASE-LIKE PROTEIN 1"/>
    <property type="match status" value="1"/>
</dbReference>
<accession>A0A139BXR4</accession>
<evidence type="ECO:0000256" key="2">
    <source>
        <dbReference type="ARBA" id="ARBA00022801"/>
    </source>
</evidence>
<protein>
    <submittedName>
        <fullName evidence="4">Carboxylesterase</fullName>
    </submittedName>
</protein>
<keyword evidence="2" id="KW-0378">Hydrolase</keyword>
<dbReference type="Proteomes" id="UP000070578">
    <property type="component" value="Unassembled WGS sequence"/>
</dbReference>
<evidence type="ECO:0000256" key="1">
    <source>
        <dbReference type="ARBA" id="ARBA00006499"/>
    </source>
</evidence>
<organism evidence="4 5">
    <name type="scientific">Candidatus Gallionella acididurans</name>
    <dbReference type="NCBI Taxonomy" id="1796491"/>
    <lineage>
        <taxon>Bacteria</taxon>
        <taxon>Pseudomonadati</taxon>
        <taxon>Pseudomonadota</taxon>
        <taxon>Betaproteobacteria</taxon>
        <taxon>Nitrosomonadales</taxon>
        <taxon>Gallionellaceae</taxon>
        <taxon>Gallionella</taxon>
    </lineage>
</organism>
<reference evidence="4 5" key="1">
    <citation type="submission" date="2016-02" db="EMBL/GenBank/DDBJ databases">
        <authorList>
            <person name="Wen L."/>
            <person name="He K."/>
            <person name="Yang H."/>
        </authorList>
    </citation>
    <scope>NUCLEOTIDE SEQUENCE [LARGE SCALE GENOMIC DNA]</scope>
    <source>
        <strain evidence="4">ShG14-8</strain>
    </source>
</reference>
<dbReference type="GO" id="GO:0016787">
    <property type="term" value="F:hydrolase activity"/>
    <property type="evidence" value="ECO:0007669"/>
    <property type="project" value="UniProtKB-KW"/>
</dbReference>
<dbReference type="SUPFAM" id="SSF53474">
    <property type="entry name" value="alpha/beta-Hydrolases"/>
    <property type="match status" value="1"/>
</dbReference>
<dbReference type="Pfam" id="PF02230">
    <property type="entry name" value="Abhydrolase_2"/>
    <property type="match status" value="1"/>
</dbReference>
<sequence length="221" mass="23968">MADTHSPIILQTGKNPQHSIIWLHGLGADGQDFVPVAEELKLPVAVRYIFPHAPMRPVTINGGFVMRAWYDITGQNMAAQQDAAGIRASQALVETLIAREAAQGIAPQNIFLAGFSQGGAIALHTALRQAAPLGGVLALSTYLPLAETAPHEILEQSRRTPVFMAHGLGDQVIPYSMGENSRESLLGLGYAVEWHEYAMQHSVCEEELRDIATWLAQKIQG</sequence>
<name>A0A139BXR4_9PROT</name>
<dbReference type="PANTHER" id="PTHR10655">
    <property type="entry name" value="LYSOPHOSPHOLIPASE-RELATED"/>
    <property type="match status" value="1"/>
</dbReference>
<comment type="caution">
    <text evidence="4">The sequence shown here is derived from an EMBL/GenBank/DDBJ whole genome shotgun (WGS) entry which is preliminary data.</text>
</comment>
<dbReference type="InterPro" id="IPR050565">
    <property type="entry name" value="LYPA1-2/EST-like"/>
</dbReference>
<dbReference type="InterPro" id="IPR003140">
    <property type="entry name" value="PLipase/COase/thioEstase"/>
</dbReference>
<dbReference type="Gene3D" id="3.40.50.1820">
    <property type="entry name" value="alpha/beta hydrolase"/>
    <property type="match status" value="1"/>
</dbReference>
<reference evidence="4 5" key="2">
    <citation type="submission" date="2016-03" db="EMBL/GenBank/DDBJ databases">
        <title>New uncultured bacterium of the family Gallionellaceae from acid mine drainage: description and reconstruction of genome based on metagenomic analysis of microbial community.</title>
        <authorList>
            <person name="Kadnikov V."/>
            <person name="Ivasenko D."/>
            <person name="Beletsky A."/>
            <person name="Mardanov A."/>
            <person name="Danilova E."/>
            <person name="Pimenov N."/>
            <person name="Karnachuk O."/>
            <person name="Ravin N."/>
        </authorList>
    </citation>
    <scope>NUCLEOTIDE SEQUENCE [LARGE SCALE GENOMIC DNA]</scope>
    <source>
        <strain evidence="4">ShG14-8</strain>
    </source>
</reference>
<dbReference type="AlphaFoldDB" id="A0A139BXR4"/>
<proteinExistence type="inferred from homology"/>
<evidence type="ECO:0000313" key="4">
    <source>
        <dbReference type="EMBL" id="KXS33515.1"/>
    </source>
</evidence>
<feature type="domain" description="Phospholipase/carboxylesterase/thioesterase" evidence="3">
    <location>
        <begin position="8"/>
        <end position="217"/>
    </location>
</feature>